<sequence>MEVDHIFIFSKNKGQEAGEFVKFGFTEGTSRVHIGQGTVNRKFYFQNFFIEILWVESEEEIKSEFILPTKLWERSNFINNQYSPFGMCLVNTDETELLFKKCIKYQPEYFPKGLEIEILTNEKNPKLPWTFRLPFKGEKKIVDEHTTHKNGIKTLTNIEFKLPIIQDEFTSYFINEKLIKFENGLETNLTLTFDKNQNKKEFIFKNLPLIIKY</sequence>
<dbReference type="EMBL" id="JACRUM010000002">
    <property type="protein sequence ID" value="MBC5862811.1"/>
    <property type="molecule type" value="Genomic_DNA"/>
</dbReference>
<keyword evidence="2" id="KW-1185">Reference proteome</keyword>
<evidence type="ECO:0000313" key="2">
    <source>
        <dbReference type="Proteomes" id="UP000621670"/>
    </source>
</evidence>
<dbReference type="RefSeq" id="WP_166134012.1">
    <property type="nucleotide sequence ID" value="NZ_JAAOBY010000002.1"/>
</dbReference>
<name>A0ABR7JEX2_9FLAO</name>
<proteinExistence type="predicted"/>
<dbReference type="Proteomes" id="UP000621670">
    <property type="component" value="Unassembled WGS sequence"/>
</dbReference>
<dbReference type="Gene3D" id="3.10.180.10">
    <property type="entry name" value="2,3-Dihydroxybiphenyl 1,2-Dioxygenase, domain 1"/>
    <property type="match status" value="1"/>
</dbReference>
<accession>A0ABR7JEX2</accession>
<gene>
    <name evidence="1" type="ORF">H8R26_05195</name>
</gene>
<protein>
    <recommendedName>
        <fullName evidence="3">Glyoxalase-like domain-containing protein</fullName>
    </recommendedName>
</protein>
<dbReference type="InterPro" id="IPR029068">
    <property type="entry name" value="Glyas_Bleomycin-R_OHBP_Dase"/>
</dbReference>
<reference evidence="1 2" key="1">
    <citation type="submission" date="2020-08" db="EMBL/GenBank/DDBJ databases">
        <title>Description of novel Flavobacterium F-400 isolate.</title>
        <authorList>
            <person name="Saticioglu I."/>
            <person name="Duman M."/>
            <person name="Altun S."/>
        </authorList>
    </citation>
    <scope>NUCLEOTIDE SEQUENCE [LARGE SCALE GENOMIC DNA]</scope>
    <source>
        <strain evidence="1 2">F-400</strain>
    </source>
</reference>
<evidence type="ECO:0000313" key="1">
    <source>
        <dbReference type="EMBL" id="MBC5862811.1"/>
    </source>
</evidence>
<comment type="caution">
    <text evidence="1">The sequence shown here is derived from an EMBL/GenBank/DDBJ whole genome shotgun (WGS) entry which is preliminary data.</text>
</comment>
<evidence type="ECO:0008006" key="3">
    <source>
        <dbReference type="Google" id="ProtNLM"/>
    </source>
</evidence>
<organism evidence="1 2">
    <name type="scientific">Flavobacterium turcicum</name>
    <dbReference type="NCBI Taxonomy" id="2764718"/>
    <lineage>
        <taxon>Bacteria</taxon>
        <taxon>Pseudomonadati</taxon>
        <taxon>Bacteroidota</taxon>
        <taxon>Flavobacteriia</taxon>
        <taxon>Flavobacteriales</taxon>
        <taxon>Flavobacteriaceae</taxon>
        <taxon>Flavobacterium</taxon>
    </lineage>
</organism>